<evidence type="ECO:0000259" key="1">
    <source>
        <dbReference type="Pfam" id="PF13304"/>
    </source>
</evidence>
<dbReference type="InterPro" id="IPR051396">
    <property type="entry name" value="Bact_Antivir_Def_Nuclease"/>
</dbReference>
<dbReference type="Pfam" id="PF13304">
    <property type="entry name" value="AAA_21"/>
    <property type="match status" value="1"/>
</dbReference>
<protein>
    <submittedName>
        <fullName evidence="2">ATP-binding protein</fullName>
    </submittedName>
</protein>
<dbReference type="Proteomes" id="UP001169066">
    <property type="component" value="Unassembled WGS sequence"/>
</dbReference>
<comment type="caution">
    <text evidence="2">The sequence shown here is derived from an EMBL/GenBank/DDBJ whole genome shotgun (WGS) entry which is preliminary data.</text>
</comment>
<dbReference type="Gene3D" id="3.40.50.300">
    <property type="entry name" value="P-loop containing nucleotide triphosphate hydrolases"/>
    <property type="match status" value="1"/>
</dbReference>
<gene>
    <name evidence="2" type="ORF">PF327_10255</name>
</gene>
<keyword evidence="2" id="KW-0547">Nucleotide-binding</keyword>
<dbReference type="RefSeq" id="WP_289402480.1">
    <property type="nucleotide sequence ID" value="NZ_JAQIBC010000010.1"/>
</dbReference>
<dbReference type="GO" id="GO:0005524">
    <property type="term" value="F:ATP binding"/>
    <property type="evidence" value="ECO:0007669"/>
    <property type="project" value="UniProtKB-KW"/>
</dbReference>
<evidence type="ECO:0000313" key="3">
    <source>
        <dbReference type="Proteomes" id="UP001169066"/>
    </source>
</evidence>
<sequence length="454" mass="53740">MALIKDIYFEDKSYRFVTDNYKNDIDNTFTVIIGNNGTGKSRFLSHVIKEVWKKSFDNGMTLLDLNITRFSKIIALTSSPFDKFPSIRIFNRYMKRKYNDTNINNQYKYLGLKDDLHKFINSNGQLFKIIDSLLFSTNKSNNELRKLAKTFNLLGYQPQLLLVYEFKSHFRIMNLFHHMNTYEEFFSYMEHYEGSRPNSLMDQLTQDKSLFYTIKESIEQLYEFTYNREMYFEIDILDGIFIRGSHEHYKRIQILRDFNLVEFKNLHLWKTSHDDNISIKDTSSGERALLLNILGIASEIQDDTLICIDEPEISLHPEWQEKYMQLLTSTFKNYQGCHFVIATHSPKIISELSLKNCFILSMDNNHVYSSENYAKRSSDYQLARLFKTPGSRNEYLLKECVKILSTLSKTRTLSDEDHNSIRKLIELLPKLEDEDPVKEMILIIEETLEKLYND</sequence>
<evidence type="ECO:0000313" key="2">
    <source>
        <dbReference type="EMBL" id="MDM5264575.1"/>
    </source>
</evidence>
<dbReference type="SUPFAM" id="SSF52540">
    <property type="entry name" value="P-loop containing nucleoside triphosphate hydrolases"/>
    <property type="match status" value="1"/>
</dbReference>
<dbReference type="InterPro" id="IPR027417">
    <property type="entry name" value="P-loop_NTPase"/>
</dbReference>
<keyword evidence="2" id="KW-0067">ATP-binding</keyword>
<dbReference type="PANTHER" id="PTHR43581">
    <property type="entry name" value="ATP/GTP PHOSPHATASE"/>
    <property type="match status" value="1"/>
</dbReference>
<name>A0ABT7QU76_9BACT</name>
<keyword evidence="3" id="KW-1185">Reference proteome</keyword>
<organism evidence="2 3">
    <name type="scientific">Sulfurovum xiamenensis</name>
    <dbReference type="NCBI Taxonomy" id="3019066"/>
    <lineage>
        <taxon>Bacteria</taxon>
        <taxon>Pseudomonadati</taxon>
        <taxon>Campylobacterota</taxon>
        <taxon>Epsilonproteobacteria</taxon>
        <taxon>Campylobacterales</taxon>
        <taxon>Sulfurovaceae</taxon>
        <taxon>Sulfurovum</taxon>
    </lineage>
</organism>
<accession>A0ABT7QU76</accession>
<feature type="domain" description="ATPase AAA-type core" evidence="1">
    <location>
        <begin position="247"/>
        <end position="350"/>
    </location>
</feature>
<proteinExistence type="predicted"/>
<dbReference type="PANTHER" id="PTHR43581:SF2">
    <property type="entry name" value="EXCINUCLEASE ATPASE SUBUNIT"/>
    <property type="match status" value="1"/>
</dbReference>
<reference evidence="2" key="1">
    <citation type="submission" date="2023-01" db="EMBL/GenBank/DDBJ databases">
        <title>Sulfurovum sp. XTW-4 genome assembly.</title>
        <authorList>
            <person name="Wang J."/>
        </authorList>
    </citation>
    <scope>NUCLEOTIDE SEQUENCE</scope>
    <source>
        <strain evidence="2">XTW-4</strain>
    </source>
</reference>
<dbReference type="EMBL" id="JAQIBC010000010">
    <property type="protein sequence ID" value="MDM5264575.1"/>
    <property type="molecule type" value="Genomic_DNA"/>
</dbReference>
<dbReference type="InterPro" id="IPR003959">
    <property type="entry name" value="ATPase_AAA_core"/>
</dbReference>